<evidence type="ECO:0000313" key="1">
    <source>
        <dbReference type="EMBL" id="AEW45025.1"/>
    </source>
</evidence>
<proteinExistence type="predicted"/>
<dbReference type="STRING" id="1111676.MHC_00795"/>
<protein>
    <submittedName>
        <fullName evidence="1">Uncharacterized protein</fullName>
    </submittedName>
</protein>
<dbReference type="HOGENOM" id="CLU_1407423_0_0_14"/>
<dbReference type="AlphaFoldDB" id="H6N5R5"/>
<sequence length="191" mass="21406">MNKLLGVGAVAGTASVATSGVFYFRPLNKVASVKQELQKLNKKILTFKSDSRWDIKAHIYSTSVTNNPKLKINNKDTITGGELSSWCSMTLEKTNSEDLYNKAKAWCLAPSVKDKLSKESKQIASSLTTKLNEYKGNSNHEDLNIPASEIGNKEKSNLQESDLKDWCSTYSEVELKDETDKNYNRIVKWCT</sequence>
<dbReference type="Proteomes" id="UP000009135">
    <property type="component" value="Chromosome"/>
</dbReference>
<keyword evidence="2" id="KW-1185">Reference proteome</keyword>
<reference evidence="1 2" key="1">
    <citation type="journal article" date="2012" name="J. Bacteriol.">
        <title>Complete genome sequence of Mycoplasma haemocanis strain Illinois.</title>
        <authorList>
            <person name="do Nascimento N.C."/>
            <person name="Guimaraes A.M."/>
            <person name="Santos A.P."/>
            <person name="Sanmiguel P.J."/>
            <person name="Messick J.B."/>
        </authorList>
    </citation>
    <scope>NUCLEOTIDE SEQUENCE [LARGE SCALE GENOMIC DNA]</scope>
    <source>
        <strain evidence="1 2">Illinois</strain>
    </source>
</reference>
<dbReference type="KEGG" id="mhe:MHC_00795"/>
<gene>
    <name evidence="1" type="ordered locus">MHC_00795</name>
</gene>
<name>H6N5R5_MYCHN</name>
<dbReference type="OrthoDB" id="9824645at2"/>
<organism evidence="1 2">
    <name type="scientific">Mycoplasma haemocanis (strain Illinois)</name>
    <dbReference type="NCBI Taxonomy" id="1111676"/>
    <lineage>
        <taxon>Bacteria</taxon>
        <taxon>Bacillati</taxon>
        <taxon>Mycoplasmatota</taxon>
        <taxon>Mollicutes</taxon>
        <taxon>Mycoplasmataceae</taxon>
        <taxon>Mycoplasma</taxon>
    </lineage>
</organism>
<evidence type="ECO:0000313" key="2">
    <source>
        <dbReference type="Proteomes" id="UP000009135"/>
    </source>
</evidence>
<dbReference type="EMBL" id="CP003199">
    <property type="protein sequence ID" value="AEW45025.1"/>
    <property type="molecule type" value="Genomic_DNA"/>
</dbReference>
<accession>H6N5R5</accession>